<dbReference type="SUPFAM" id="SSF53474">
    <property type="entry name" value="alpha/beta-Hydrolases"/>
    <property type="match status" value="1"/>
</dbReference>
<comment type="caution">
    <text evidence="2">The sequence shown here is derived from an EMBL/GenBank/DDBJ whole genome shotgun (WGS) entry which is preliminary data.</text>
</comment>
<dbReference type="VEuPathDB" id="FungiDB:CC1G_05534"/>
<dbReference type="Proteomes" id="UP000001861">
    <property type="component" value="Unassembled WGS sequence"/>
</dbReference>
<protein>
    <recommendedName>
        <fullName evidence="1">AB hydrolase-1 domain-containing protein</fullName>
    </recommendedName>
</protein>
<dbReference type="Gene3D" id="3.40.50.1820">
    <property type="entry name" value="alpha/beta hydrolase"/>
    <property type="match status" value="1"/>
</dbReference>
<gene>
    <name evidence="2" type="ORF">CC1G_05534</name>
</gene>
<dbReference type="PANTHER" id="PTHR43798:SF33">
    <property type="entry name" value="HYDROLASE, PUTATIVE (AFU_ORTHOLOGUE AFUA_2G14860)-RELATED"/>
    <property type="match status" value="1"/>
</dbReference>
<dbReference type="OMA" id="HAKEWEA"/>
<dbReference type="AlphaFoldDB" id="A8P5M8"/>
<organism evidence="2 3">
    <name type="scientific">Coprinopsis cinerea (strain Okayama-7 / 130 / ATCC MYA-4618 / FGSC 9003)</name>
    <name type="common">Inky cap fungus</name>
    <name type="synonym">Hormographiella aspergillata</name>
    <dbReference type="NCBI Taxonomy" id="240176"/>
    <lineage>
        <taxon>Eukaryota</taxon>
        <taxon>Fungi</taxon>
        <taxon>Dikarya</taxon>
        <taxon>Basidiomycota</taxon>
        <taxon>Agaricomycotina</taxon>
        <taxon>Agaricomycetes</taxon>
        <taxon>Agaricomycetidae</taxon>
        <taxon>Agaricales</taxon>
        <taxon>Agaricineae</taxon>
        <taxon>Psathyrellaceae</taxon>
        <taxon>Coprinopsis</taxon>
    </lineage>
</organism>
<dbReference type="InterPro" id="IPR029058">
    <property type="entry name" value="AB_hydrolase_fold"/>
</dbReference>
<dbReference type="GeneID" id="6015578"/>
<evidence type="ECO:0000313" key="3">
    <source>
        <dbReference type="Proteomes" id="UP000001861"/>
    </source>
</evidence>
<sequence length="384" mass="43109">MRHIEVKCPSGTHEFCYSISTPTCTSATSVDPERPTVLFIHAGYIPQEVFQTQYEDPELRQFNLVAVDNLGHGSTRGLIGDQRYTPTETAQDLKCVMDALGLPPCHVFGLSLGATIGLELASQYPSSVLSLTLCSPVTPEELEDVIAGRIQVFNYWSEVFHDFDHGEEQRQQQEELVSETLYGAMQLLFNNRETRLTKPMATSAMVRSIDIWSGNAERIKKSYDACVRWFTERKPIPSSQLAQIRCPVNVIYASEDVGYPLENAQALVEELKGVGVQPVTFHTLHGPHYVGVIDPEGVNAILKDTVLSVSQFDPDSLPKPVPEFPGRMRTPWTDNLKRFGYDPSAEDVDADDSDEHEVDERFNIKSSPLPWFSYEPVVPEQRIF</sequence>
<dbReference type="eggNOG" id="ENOG502SJFK">
    <property type="taxonomic scope" value="Eukaryota"/>
</dbReference>
<reference evidence="2 3" key="1">
    <citation type="journal article" date="2010" name="Proc. Natl. Acad. Sci. U.S.A.">
        <title>Insights into evolution of multicellular fungi from the assembled chromosomes of the mushroom Coprinopsis cinerea (Coprinus cinereus).</title>
        <authorList>
            <person name="Stajich J.E."/>
            <person name="Wilke S.K."/>
            <person name="Ahren D."/>
            <person name="Au C.H."/>
            <person name="Birren B.W."/>
            <person name="Borodovsky M."/>
            <person name="Burns C."/>
            <person name="Canback B."/>
            <person name="Casselton L.A."/>
            <person name="Cheng C.K."/>
            <person name="Deng J."/>
            <person name="Dietrich F.S."/>
            <person name="Fargo D.C."/>
            <person name="Farman M.L."/>
            <person name="Gathman A.C."/>
            <person name="Goldberg J."/>
            <person name="Guigo R."/>
            <person name="Hoegger P.J."/>
            <person name="Hooker J.B."/>
            <person name="Huggins A."/>
            <person name="James T.Y."/>
            <person name="Kamada T."/>
            <person name="Kilaru S."/>
            <person name="Kodira C."/>
            <person name="Kues U."/>
            <person name="Kupfer D."/>
            <person name="Kwan H.S."/>
            <person name="Lomsadze A."/>
            <person name="Li W."/>
            <person name="Lilly W.W."/>
            <person name="Ma L.J."/>
            <person name="Mackey A.J."/>
            <person name="Manning G."/>
            <person name="Martin F."/>
            <person name="Muraguchi H."/>
            <person name="Natvig D.O."/>
            <person name="Palmerini H."/>
            <person name="Ramesh M.A."/>
            <person name="Rehmeyer C.J."/>
            <person name="Roe B.A."/>
            <person name="Shenoy N."/>
            <person name="Stanke M."/>
            <person name="Ter-Hovhannisyan V."/>
            <person name="Tunlid A."/>
            <person name="Velagapudi R."/>
            <person name="Vision T.J."/>
            <person name="Zeng Q."/>
            <person name="Zolan M.E."/>
            <person name="Pukkila P.J."/>
        </authorList>
    </citation>
    <scope>NUCLEOTIDE SEQUENCE [LARGE SCALE GENOMIC DNA]</scope>
    <source>
        <strain evidence="3">Okayama-7 / 130 / ATCC MYA-4618 / FGSC 9003</strain>
    </source>
</reference>
<dbReference type="GO" id="GO:0046464">
    <property type="term" value="P:acylglycerol catabolic process"/>
    <property type="evidence" value="ECO:0007669"/>
    <property type="project" value="TreeGrafter"/>
</dbReference>
<dbReference type="GO" id="GO:0047372">
    <property type="term" value="F:monoacylglycerol lipase activity"/>
    <property type="evidence" value="ECO:0007669"/>
    <property type="project" value="TreeGrafter"/>
</dbReference>
<dbReference type="PANTHER" id="PTHR43798">
    <property type="entry name" value="MONOACYLGLYCEROL LIPASE"/>
    <property type="match status" value="1"/>
</dbReference>
<feature type="domain" description="AB hydrolase-1" evidence="1">
    <location>
        <begin position="35"/>
        <end position="185"/>
    </location>
</feature>
<dbReference type="Pfam" id="PF00561">
    <property type="entry name" value="Abhydrolase_1"/>
    <property type="match status" value="1"/>
</dbReference>
<dbReference type="InterPro" id="IPR000073">
    <property type="entry name" value="AB_hydrolase_1"/>
</dbReference>
<accession>A8P5M8</accession>
<dbReference type="InterPro" id="IPR050266">
    <property type="entry name" value="AB_hydrolase_sf"/>
</dbReference>
<evidence type="ECO:0000259" key="1">
    <source>
        <dbReference type="Pfam" id="PF00561"/>
    </source>
</evidence>
<evidence type="ECO:0000313" key="2">
    <source>
        <dbReference type="EMBL" id="EAU82912.1"/>
    </source>
</evidence>
<dbReference type="InParanoid" id="A8P5M8"/>
<keyword evidence="3" id="KW-1185">Reference proteome</keyword>
<name>A8P5M8_COPC7</name>
<proteinExistence type="predicted"/>
<dbReference type="KEGG" id="cci:CC1G_05534"/>
<dbReference type="OrthoDB" id="19657at2759"/>
<dbReference type="GO" id="GO:0016020">
    <property type="term" value="C:membrane"/>
    <property type="evidence" value="ECO:0007669"/>
    <property type="project" value="TreeGrafter"/>
</dbReference>
<dbReference type="RefSeq" id="XP_001838981.1">
    <property type="nucleotide sequence ID" value="XM_001838929.1"/>
</dbReference>
<dbReference type="EMBL" id="AACS02000011">
    <property type="protein sequence ID" value="EAU82912.1"/>
    <property type="molecule type" value="Genomic_DNA"/>
</dbReference>